<keyword evidence="6 8" id="KW-0472">Membrane</keyword>
<feature type="transmembrane region" description="Helical" evidence="8">
    <location>
        <begin position="180"/>
        <end position="199"/>
    </location>
</feature>
<dbReference type="Gene3D" id="3.40.50.410">
    <property type="entry name" value="von Willebrand factor, type A domain"/>
    <property type="match status" value="1"/>
</dbReference>
<dbReference type="OrthoDB" id="4364at2759"/>
<protein>
    <recommendedName>
        <fullName evidence="9">VWFA domain-containing protein</fullName>
    </recommendedName>
</protein>
<evidence type="ECO:0000256" key="4">
    <source>
        <dbReference type="ARBA" id="ARBA00022692"/>
    </source>
</evidence>
<keyword evidence="3" id="KW-0408">Iron</keyword>
<dbReference type="PROSITE" id="PS50234">
    <property type="entry name" value="VWFA"/>
    <property type="match status" value="1"/>
</dbReference>
<dbReference type="EMBL" id="NAJL01000027">
    <property type="protein sequence ID" value="TKA26648.1"/>
    <property type="molecule type" value="Genomic_DNA"/>
</dbReference>
<reference evidence="10 11" key="1">
    <citation type="submission" date="2017-03" db="EMBL/GenBank/DDBJ databases">
        <title>Genomes of endolithic fungi from Antarctica.</title>
        <authorList>
            <person name="Coleine C."/>
            <person name="Masonjones S."/>
            <person name="Stajich J.E."/>
        </authorList>
    </citation>
    <scope>NUCLEOTIDE SEQUENCE [LARGE SCALE GENOMIC DNA]</scope>
    <source>
        <strain evidence="10 11">CCFEE 6315</strain>
    </source>
</reference>
<evidence type="ECO:0000313" key="11">
    <source>
        <dbReference type="Proteomes" id="UP000308549"/>
    </source>
</evidence>
<feature type="transmembrane region" description="Helical" evidence="8">
    <location>
        <begin position="6"/>
        <end position="32"/>
    </location>
</feature>
<evidence type="ECO:0000256" key="1">
    <source>
        <dbReference type="ARBA" id="ARBA00004141"/>
    </source>
</evidence>
<feature type="domain" description="VWFA" evidence="9">
    <location>
        <begin position="799"/>
        <end position="993"/>
    </location>
</feature>
<name>A0A4U0TWC9_9PEZI</name>
<evidence type="ECO:0000256" key="3">
    <source>
        <dbReference type="ARBA" id="ARBA00022496"/>
    </source>
</evidence>
<dbReference type="GO" id="GO:0015093">
    <property type="term" value="F:ferrous iron transmembrane transporter activity"/>
    <property type="evidence" value="ECO:0007669"/>
    <property type="project" value="TreeGrafter"/>
</dbReference>
<feature type="compositionally biased region" description="Basic and acidic residues" evidence="7">
    <location>
        <begin position="349"/>
        <end position="362"/>
    </location>
</feature>
<comment type="subcellular location">
    <subcellularLocation>
        <location evidence="1">Membrane</location>
        <topology evidence="1">Multi-pass membrane protein</topology>
    </subcellularLocation>
</comment>
<keyword evidence="11" id="KW-1185">Reference proteome</keyword>
<evidence type="ECO:0000259" key="9">
    <source>
        <dbReference type="PROSITE" id="PS50234"/>
    </source>
</evidence>
<comment type="similarity">
    <text evidence="2">Belongs to the oxidase-dependent Fe transporter (OFeT) (TC 9.A.10.1) family.</text>
</comment>
<evidence type="ECO:0000256" key="5">
    <source>
        <dbReference type="ARBA" id="ARBA00022989"/>
    </source>
</evidence>
<keyword evidence="3" id="KW-0813">Transport</keyword>
<keyword evidence="3" id="KW-0406">Ion transport</keyword>
<gene>
    <name evidence="10" type="ORF">B0A50_04756</name>
</gene>
<comment type="caution">
    <text evidence="10">The sequence shown here is derived from an EMBL/GenBank/DDBJ whole genome shotgun (WGS) entry which is preliminary data.</text>
</comment>
<keyword evidence="3" id="KW-0410">Iron transport</keyword>
<dbReference type="InterPro" id="IPR002035">
    <property type="entry name" value="VWF_A"/>
</dbReference>
<dbReference type="InterPro" id="IPR036465">
    <property type="entry name" value="vWFA_dom_sf"/>
</dbReference>
<dbReference type="SMART" id="SM00327">
    <property type="entry name" value="VWA"/>
    <property type="match status" value="1"/>
</dbReference>
<evidence type="ECO:0000256" key="7">
    <source>
        <dbReference type="SAM" id="MobiDB-lite"/>
    </source>
</evidence>
<proteinExistence type="inferred from homology"/>
<dbReference type="Pfam" id="PF00092">
    <property type="entry name" value="VWA"/>
    <property type="match status" value="1"/>
</dbReference>
<keyword evidence="5 8" id="KW-1133">Transmembrane helix</keyword>
<accession>A0A4U0TWC9</accession>
<dbReference type="PANTHER" id="PTHR31632:SF2">
    <property type="entry name" value="PLASMA MEMBRANE IRON PERMEASE"/>
    <property type="match status" value="1"/>
</dbReference>
<evidence type="ECO:0000256" key="6">
    <source>
        <dbReference type="ARBA" id="ARBA00023136"/>
    </source>
</evidence>
<feature type="transmembrane region" description="Helical" evidence="8">
    <location>
        <begin position="88"/>
        <end position="109"/>
    </location>
</feature>
<sequence>MGVNVFAVPVFFICFRECLETVVIVSVLLAFLKQTIGPDRDQVVYKKLVRQVWLGVGLGLALCVVIGAGLIGAFYGFGRNHFAGTDDIWSGAFGLLATIIISIVGAALLRVGKLQDKWRVKLAQALEKNDTKASGSATTRLKLWTQRYAMFLLPFVTVLREGLEAVVFIGGVGLSLPATAFPLAVICGLAAGAAVGYLIYRGGNTAKLQIFLIISTCFLYLVAAGLFSKAVWSLENNAWSKIVGGDASEVGSGPGSYDIRQSVWHVNCCNPQLNGGGGWGIFNALFGWQNSATYGSVISYNLYWLAVILVFSSMRFKEAKGHWPLMKAKVQETSESVSASRGLVSGPVEETKVEKKADRDEAPTVSRLRRGTMFWPYPALASIASLFGTPNGHEHLGGPSAMDDVPSNDGKSDEHGIVSIAAHGDIILQVEHETKQASHVVRFRVSSPALKQHSRYFERLLQAGRFGEATRVEEQHKELRQRYQNMTEVPDVELPVIVVQDLGRISTVKSIAGLVTDFLYILHGKDMQTFPPVANLANLAVVTDRFDALEVVKSYVDRKKIIRALDGKTTPKVDNALSEEKVRQRLLVAIMLDYSPWMEKYSARLVIKGWTGREVDVSEALWWDLPQRVEDEIAFRRDCLLETVQSLQSYFLQLYTSRDRQCRLGYDSSPQCDSFQLGEMVRFFIKMGMLHMRGAVFDASDEPAIPYAGDINTLHKLSRKGTKKSTSPQSSMAHPQNNSAPATRRPVSQNNPFRSSHDAPPAYSPASNAAPTLLPPNISVTPATTQGADDPYAFLNTFDTVFLIDDSGSMAGSRWRETALALETITPICTAHDSDGIDIYFLNHGDRDFHHNVTSSGTVREIFETIRPGGGTPTGQRLNQIIKPYLRKCEREGEACKPMNIICITDGEPSDDVESPLIAAAKKLDKYDAPAWQLGVQFFQVGRDEEAKRHLRQLDDELAEIAGDDDLRDIVDTVPFMGQEGTQLTGDGILKVVLGAVNRRLDRKKSKELHR</sequence>
<dbReference type="Pfam" id="PF03239">
    <property type="entry name" value="FTR1"/>
    <property type="match status" value="1"/>
</dbReference>
<dbReference type="SUPFAM" id="SSF53300">
    <property type="entry name" value="vWA-like"/>
    <property type="match status" value="1"/>
</dbReference>
<feature type="transmembrane region" description="Helical" evidence="8">
    <location>
        <begin position="52"/>
        <end position="76"/>
    </location>
</feature>
<feature type="transmembrane region" description="Helical" evidence="8">
    <location>
        <begin position="148"/>
        <end position="174"/>
    </location>
</feature>
<dbReference type="AlphaFoldDB" id="A0A4U0TWC9"/>
<dbReference type="PANTHER" id="PTHR31632">
    <property type="entry name" value="IRON TRANSPORTER FTH1"/>
    <property type="match status" value="1"/>
</dbReference>
<feature type="region of interest" description="Disordered" evidence="7">
    <location>
        <begin position="716"/>
        <end position="786"/>
    </location>
</feature>
<dbReference type="InterPro" id="IPR004923">
    <property type="entry name" value="FTR1/Fip1/EfeU"/>
</dbReference>
<feature type="region of interest" description="Disordered" evidence="7">
    <location>
        <begin position="339"/>
        <end position="362"/>
    </location>
</feature>
<feature type="compositionally biased region" description="Polar residues" evidence="7">
    <location>
        <begin position="724"/>
        <end position="754"/>
    </location>
</feature>
<evidence type="ECO:0000313" key="10">
    <source>
        <dbReference type="EMBL" id="TKA26648.1"/>
    </source>
</evidence>
<feature type="transmembrane region" description="Helical" evidence="8">
    <location>
        <begin position="211"/>
        <end position="232"/>
    </location>
</feature>
<evidence type="ECO:0000256" key="8">
    <source>
        <dbReference type="SAM" id="Phobius"/>
    </source>
</evidence>
<organism evidence="10 11">
    <name type="scientific">Salinomyces thailandicus</name>
    <dbReference type="NCBI Taxonomy" id="706561"/>
    <lineage>
        <taxon>Eukaryota</taxon>
        <taxon>Fungi</taxon>
        <taxon>Dikarya</taxon>
        <taxon>Ascomycota</taxon>
        <taxon>Pezizomycotina</taxon>
        <taxon>Dothideomycetes</taxon>
        <taxon>Dothideomycetidae</taxon>
        <taxon>Mycosphaerellales</taxon>
        <taxon>Teratosphaeriaceae</taxon>
        <taxon>Salinomyces</taxon>
    </lineage>
</organism>
<dbReference type="GO" id="GO:0033573">
    <property type="term" value="C:high-affinity iron permease complex"/>
    <property type="evidence" value="ECO:0007669"/>
    <property type="project" value="InterPro"/>
</dbReference>
<dbReference type="Proteomes" id="UP000308549">
    <property type="component" value="Unassembled WGS sequence"/>
</dbReference>
<evidence type="ECO:0000256" key="2">
    <source>
        <dbReference type="ARBA" id="ARBA00008333"/>
    </source>
</evidence>
<keyword evidence="4 8" id="KW-0812">Transmembrane</keyword>
<feature type="compositionally biased region" description="Low complexity" evidence="7">
    <location>
        <begin position="759"/>
        <end position="771"/>
    </location>
</feature>